<keyword evidence="3" id="KW-1185">Reference proteome</keyword>
<comment type="caution">
    <text evidence="2">The sequence shown here is derived from an EMBL/GenBank/DDBJ whole genome shotgun (WGS) entry which is preliminary data.</text>
</comment>
<dbReference type="Proteomes" id="UP000499080">
    <property type="component" value="Unassembled WGS sequence"/>
</dbReference>
<evidence type="ECO:0000313" key="3">
    <source>
        <dbReference type="Proteomes" id="UP000499080"/>
    </source>
</evidence>
<gene>
    <name evidence="2" type="primary">NGR_a03330</name>
    <name evidence="2" type="ORF">AVEN_217276_1</name>
</gene>
<organism evidence="2 3">
    <name type="scientific">Araneus ventricosus</name>
    <name type="common">Orbweaver spider</name>
    <name type="synonym">Epeira ventricosa</name>
    <dbReference type="NCBI Taxonomy" id="182803"/>
    <lineage>
        <taxon>Eukaryota</taxon>
        <taxon>Metazoa</taxon>
        <taxon>Ecdysozoa</taxon>
        <taxon>Arthropoda</taxon>
        <taxon>Chelicerata</taxon>
        <taxon>Arachnida</taxon>
        <taxon>Araneae</taxon>
        <taxon>Araneomorphae</taxon>
        <taxon>Entelegynae</taxon>
        <taxon>Araneoidea</taxon>
        <taxon>Araneidae</taxon>
        <taxon>Araneus</taxon>
    </lineage>
</organism>
<evidence type="ECO:0000313" key="2">
    <source>
        <dbReference type="EMBL" id="GBM46972.1"/>
    </source>
</evidence>
<dbReference type="InterPro" id="IPR024047">
    <property type="entry name" value="MM3350-like_sf"/>
</dbReference>
<dbReference type="Pfam" id="PF07929">
    <property type="entry name" value="PRiA4_ORF3"/>
    <property type="match status" value="1"/>
</dbReference>
<dbReference type="SUPFAM" id="SSF159941">
    <property type="entry name" value="MM3350-like"/>
    <property type="match status" value="1"/>
</dbReference>
<dbReference type="InterPro" id="IPR012912">
    <property type="entry name" value="Plasmid_pRiA4b_Orf3-like"/>
</dbReference>
<dbReference type="PANTHER" id="PTHR41878">
    <property type="entry name" value="LEXA REPRESSOR-RELATED"/>
    <property type="match status" value="1"/>
</dbReference>
<evidence type="ECO:0000259" key="1">
    <source>
        <dbReference type="Pfam" id="PF07929"/>
    </source>
</evidence>
<protein>
    <submittedName>
        <fullName evidence="2">Uncharacterized protein y4hQ</fullName>
    </submittedName>
</protein>
<sequence>MASSSTNNVFQFKISLKYIKPQIWRRIQVPANYTFRQLHWAIQDSMGWESNFDNYHLHVFRMTVGRRRIEIGISDPDNQFYDFMETIPEERANLKDYFIEPKTKALYEYDFGDGWEHDVVLEKILPALQGTAYPKCIAGKRACPPEDCGSYSGYERHLEIIKNPRHPEYKEHMEWLENKDVGPDPEKFDLDSVIFHEGDWMKEI</sequence>
<proteinExistence type="predicted"/>
<name>A0A4Y2FZL1_ARAVE</name>
<dbReference type="OrthoDB" id="407198at2759"/>
<dbReference type="PANTHER" id="PTHR41878:SF1">
    <property type="entry name" value="TNPR PROTEIN"/>
    <property type="match status" value="1"/>
</dbReference>
<dbReference type="AlphaFoldDB" id="A0A4Y2FZL1"/>
<feature type="domain" description="Plasmid pRiA4b Orf3-like" evidence="1">
    <location>
        <begin position="9"/>
        <end position="191"/>
    </location>
</feature>
<dbReference type="Gene3D" id="3.10.290.30">
    <property type="entry name" value="MM3350-like"/>
    <property type="match status" value="1"/>
</dbReference>
<accession>A0A4Y2FZL1</accession>
<dbReference type="EMBL" id="BGPR01001160">
    <property type="protein sequence ID" value="GBM46972.1"/>
    <property type="molecule type" value="Genomic_DNA"/>
</dbReference>
<reference evidence="2 3" key="1">
    <citation type="journal article" date="2019" name="Sci. Rep.">
        <title>Orb-weaving spider Araneus ventricosus genome elucidates the spidroin gene catalogue.</title>
        <authorList>
            <person name="Kono N."/>
            <person name="Nakamura H."/>
            <person name="Ohtoshi R."/>
            <person name="Moran D.A.P."/>
            <person name="Shinohara A."/>
            <person name="Yoshida Y."/>
            <person name="Fujiwara M."/>
            <person name="Mori M."/>
            <person name="Tomita M."/>
            <person name="Arakawa K."/>
        </authorList>
    </citation>
    <scope>NUCLEOTIDE SEQUENCE [LARGE SCALE GENOMIC DNA]</scope>
</reference>